<organism evidence="1 2">
    <name type="scientific">Zea mays</name>
    <name type="common">Maize</name>
    <dbReference type="NCBI Taxonomy" id="4577"/>
    <lineage>
        <taxon>Eukaryota</taxon>
        <taxon>Viridiplantae</taxon>
        <taxon>Streptophyta</taxon>
        <taxon>Embryophyta</taxon>
        <taxon>Tracheophyta</taxon>
        <taxon>Spermatophyta</taxon>
        <taxon>Magnoliopsida</taxon>
        <taxon>Liliopsida</taxon>
        <taxon>Poales</taxon>
        <taxon>Poaceae</taxon>
        <taxon>PACMAD clade</taxon>
        <taxon>Panicoideae</taxon>
        <taxon>Andropogonodae</taxon>
        <taxon>Andropogoneae</taxon>
        <taxon>Tripsacinae</taxon>
        <taxon>Zea</taxon>
    </lineage>
</organism>
<evidence type="ECO:0000313" key="1">
    <source>
        <dbReference type="EMBL" id="PWZ15935.1"/>
    </source>
</evidence>
<evidence type="ECO:0000313" key="2">
    <source>
        <dbReference type="Proteomes" id="UP000251960"/>
    </source>
</evidence>
<protein>
    <submittedName>
        <fullName evidence="1">Uncharacterized protein</fullName>
    </submittedName>
</protein>
<proteinExistence type="predicted"/>
<sequence length="94" mass="10604">MPFLKTMVWRRRWRKFSTVRAKHIIKLVLSLTKETMSVHAAEECLALKDTAWVLLIQGEQLPGCIPDTAQGILHAPQLTLAAEAILTNQLQLSI</sequence>
<dbReference type="AlphaFoldDB" id="A0A3L6E590"/>
<name>A0A3L6E590_MAIZE</name>
<dbReference type="EMBL" id="NCVQ01000008">
    <property type="protein sequence ID" value="PWZ15935.1"/>
    <property type="molecule type" value="Genomic_DNA"/>
</dbReference>
<comment type="caution">
    <text evidence="1">The sequence shown here is derived from an EMBL/GenBank/DDBJ whole genome shotgun (WGS) entry which is preliminary data.</text>
</comment>
<reference evidence="1 2" key="1">
    <citation type="journal article" date="2018" name="Nat. Genet.">
        <title>Extensive intraspecific gene order and gene structural variations between Mo17 and other maize genomes.</title>
        <authorList>
            <person name="Sun S."/>
            <person name="Zhou Y."/>
            <person name="Chen J."/>
            <person name="Shi J."/>
            <person name="Zhao H."/>
            <person name="Zhao H."/>
            <person name="Song W."/>
            <person name="Zhang M."/>
            <person name="Cui Y."/>
            <person name="Dong X."/>
            <person name="Liu H."/>
            <person name="Ma X."/>
            <person name="Jiao Y."/>
            <person name="Wang B."/>
            <person name="Wei X."/>
            <person name="Stein J.C."/>
            <person name="Glaubitz J.C."/>
            <person name="Lu F."/>
            <person name="Yu G."/>
            <person name="Liang C."/>
            <person name="Fengler K."/>
            <person name="Li B."/>
            <person name="Rafalski A."/>
            <person name="Schnable P.S."/>
            <person name="Ware D.H."/>
            <person name="Buckler E.S."/>
            <person name="Lai J."/>
        </authorList>
    </citation>
    <scope>NUCLEOTIDE SEQUENCE [LARGE SCALE GENOMIC DNA]</scope>
    <source>
        <strain evidence="2">cv. Missouri 17</strain>
        <tissue evidence="1">Seedling</tissue>
    </source>
</reference>
<dbReference type="Proteomes" id="UP000251960">
    <property type="component" value="Chromosome 7"/>
</dbReference>
<accession>A0A3L6E590</accession>
<gene>
    <name evidence="1" type="ORF">Zm00014a_018158</name>
</gene>